<dbReference type="AlphaFoldDB" id="A0A5M9JK10"/>
<name>A0A5M9JK10_MONFR</name>
<dbReference type="Proteomes" id="UP000322873">
    <property type="component" value="Unassembled WGS sequence"/>
</dbReference>
<gene>
    <name evidence="1" type="ORF">EYC84_001220</name>
</gene>
<evidence type="ECO:0000313" key="1">
    <source>
        <dbReference type="EMBL" id="KAA8569611.1"/>
    </source>
</evidence>
<reference evidence="1 2" key="1">
    <citation type="submission" date="2019-06" db="EMBL/GenBank/DDBJ databases">
        <title>Genome Sequence of the Brown Rot Fungal Pathogen Monilinia fructicola.</title>
        <authorList>
            <person name="De Miccolis Angelini R.M."/>
            <person name="Landi L."/>
            <person name="Abate D."/>
            <person name="Pollastro S."/>
            <person name="Romanazzi G."/>
            <person name="Faretra F."/>
        </authorList>
    </citation>
    <scope>NUCLEOTIDE SEQUENCE [LARGE SCALE GENOMIC DNA]</scope>
    <source>
        <strain evidence="1 2">Mfrc123</strain>
    </source>
</reference>
<accession>A0A5M9JK10</accession>
<protein>
    <submittedName>
        <fullName evidence="1">Uncharacterized protein</fullName>
    </submittedName>
</protein>
<organism evidence="1 2">
    <name type="scientific">Monilinia fructicola</name>
    <name type="common">Brown rot fungus</name>
    <name type="synonym">Ciboria fructicola</name>
    <dbReference type="NCBI Taxonomy" id="38448"/>
    <lineage>
        <taxon>Eukaryota</taxon>
        <taxon>Fungi</taxon>
        <taxon>Dikarya</taxon>
        <taxon>Ascomycota</taxon>
        <taxon>Pezizomycotina</taxon>
        <taxon>Leotiomycetes</taxon>
        <taxon>Helotiales</taxon>
        <taxon>Sclerotiniaceae</taxon>
        <taxon>Monilinia</taxon>
    </lineage>
</organism>
<evidence type="ECO:0000313" key="2">
    <source>
        <dbReference type="Proteomes" id="UP000322873"/>
    </source>
</evidence>
<proteinExistence type="predicted"/>
<keyword evidence="2" id="KW-1185">Reference proteome</keyword>
<comment type="caution">
    <text evidence="1">The sequence shown here is derived from an EMBL/GenBank/DDBJ whole genome shotgun (WGS) entry which is preliminary data.</text>
</comment>
<sequence>MYYYTVQFLKYLPRSLLFGLVKVVNFQQPSKVRLPSHSSSTDYHCHAYDLYKFLRLAPSYPPFNPFQSPHCLFSSLPSTTTTTTYSFIHNHKSR</sequence>
<dbReference type="EMBL" id="VICG01000008">
    <property type="protein sequence ID" value="KAA8569611.1"/>
    <property type="molecule type" value="Genomic_DNA"/>
</dbReference>